<dbReference type="AlphaFoldDB" id="A0A2W2BBT4"/>
<evidence type="ECO:0000313" key="6">
    <source>
        <dbReference type="Proteomes" id="UP000248795"/>
    </source>
</evidence>
<dbReference type="GO" id="GO:0008168">
    <property type="term" value="F:methyltransferase activity"/>
    <property type="evidence" value="ECO:0007669"/>
    <property type="project" value="UniProtKB-KW"/>
</dbReference>
<dbReference type="RefSeq" id="WP_111196375.1">
    <property type="nucleotide sequence ID" value="NZ_QKVK01000002.1"/>
</dbReference>
<evidence type="ECO:0000256" key="1">
    <source>
        <dbReference type="ARBA" id="ARBA00007137"/>
    </source>
</evidence>
<dbReference type="EC" id="2.1.1.-" evidence="4"/>
<comment type="similarity">
    <text evidence="1 4">Belongs to the trimethylamine methyltransferase family.</text>
</comment>
<dbReference type="InterPro" id="IPR010426">
    <property type="entry name" value="MTTB_MeTrfase"/>
</dbReference>
<dbReference type="GO" id="GO:0032259">
    <property type="term" value="P:methylation"/>
    <property type="evidence" value="ECO:0007669"/>
    <property type="project" value="UniProtKB-KW"/>
</dbReference>
<dbReference type="Proteomes" id="UP000248795">
    <property type="component" value="Unassembled WGS sequence"/>
</dbReference>
<protein>
    <recommendedName>
        <fullName evidence="4">Methyltransferase</fullName>
        <ecNumber evidence="4">2.1.1.-</ecNumber>
    </recommendedName>
</protein>
<dbReference type="PIRSF" id="PIRSF037567">
    <property type="entry name" value="MTTB_MeTrfase"/>
    <property type="match status" value="1"/>
</dbReference>
<keyword evidence="6" id="KW-1185">Reference proteome</keyword>
<evidence type="ECO:0000313" key="5">
    <source>
        <dbReference type="EMBL" id="PZF77628.1"/>
    </source>
</evidence>
<dbReference type="Gene3D" id="3.20.20.480">
    <property type="entry name" value="Trimethylamine methyltransferase-like"/>
    <property type="match status" value="1"/>
</dbReference>
<gene>
    <name evidence="5" type="ORF">DK847_04085</name>
</gene>
<organism evidence="5 6">
    <name type="scientific">Aestuariivirga litoralis</name>
    <dbReference type="NCBI Taxonomy" id="2650924"/>
    <lineage>
        <taxon>Bacteria</taxon>
        <taxon>Pseudomonadati</taxon>
        <taxon>Pseudomonadota</taxon>
        <taxon>Alphaproteobacteria</taxon>
        <taxon>Hyphomicrobiales</taxon>
        <taxon>Aestuariivirgaceae</taxon>
        <taxon>Aestuariivirga</taxon>
    </lineage>
</organism>
<dbReference type="EMBL" id="QKVK01000002">
    <property type="protein sequence ID" value="PZF77628.1"/>
    <property type="molecule type" value="Genomic_DNA"/>
</dbReference>
<evidence type="ECO:0000256" key="3">
    <source>
        <dbReference type="ARBA" id="ARBA00022679"/>
    </source>
</evidence>
<proteinExistence type="inferred from homology"/>
<keyword evidence="3 4" id="KW-0808">Transferase</keyword>
<reference evidence="6" key="1">
    <citation type="submission" date="2018-06" db="EMBL/GenBank/DDBJ databases">
        <title>Aestuariibacter litoralis strain KCTC 52945T.</title>
        <authorList>
            <person name="Li X."/>
            <person name="Salam N."/>
            <person name="Li J.-L."/>
            <person name="Chen Y.-M."/>
            <person name="Yang Z.-W."/>
            <person name="Zhang L.-Y."/>
            <person name="Han M.-X."/>
            <person name="Xiao M."/>
            <person name="Li W.-J."/>
        </authorList>
    </citation>
    <scope>NUCLEOTIDE SEQUENCE [LARGE SCALE GENOMIC DNA]</scope>
    <source>
        <strain evidence="6">KCTC 52945</strain>
    </source>
</reference>
<comment type="caution">
    <text evidence="5">The sequence shown here is derived from an EMBL/GenBank/DDBJ whole genome shotgun (WGS) entry which is preliminary data.</text>
</comment>
<dbReference type="GO" id="GO:0015948">
    <property type="term" value="P:methanogenesis"/>
    <property type="evidence" value="ECO:0007669"/>
    <property type="project" value="UniProtKB-UniRule"/>
</dbReference>
<name>A0A2W2BBT4_9HYPH</name>
<dbReference type="Pfam" id="PF06253">
    <property type="entry name" value="MTTB"/>
    <property type="match status" value="1"/>
</dbReference>
<evidence type="ECO:0000256" key="2">
    <source>
        <dbReference type="ARBA" id="ARBA00022603"/>
    </source>
</evidence>
<evidence type="ECO:0000256" key="4">
    <source>
        <dbReference type="PIRNR" id="PIRNR037567"/>
    </source>
</evidence>
<keyword evidence="2 5" id="KW-0489">Methyltransferase</keyword>
<accession>A0A2W2BBT4</accession>
<sequence>MSAVEDLSRRRGGREARRALRSRPIPMAEAAVRPGMLGGQYKPLTDADMQRIHKTALKLLETVGLAQAIPSCVEAMTARGCWMNAQGRLCIPASLVEDTLASCARNFVLHARDPKHDMEPSGNRVYFGTAGAAVHIVEPETKTYRESLLVDLYDAGRIVDNCEHIHFYQRPVTARDMITGHDLDINTMYACLAGTEKHVGTSMVDPAHVDECLQILHVLAGGEDKWRERPFVSQSNCFVVPPMKFAEDACRCLEAAARGGMPVLLLSAAQAGATSPAALAGTVVQAVAECLAGLVYINCVVPGAIAIWGPWPFVSDLRTGAMSGGSGEQALITSGCAQMGHFYNLTVGSAAGMCDSKLPDMQAGYEKGVTAGISAMTGINMLYESAGMHASLLGFCLESLLIDNDMLGSINRNVRGIEVNEDTLSLEVIANVCIEGPGHYLGNEQTLALMQKDYVYPQISNRMSPKEWNEAGKPDIVERAAARKREILSTYYPEYIPRHIDEMIRAKHDIKLPRSVMEPGDPRWA</sequence>
<dbReference type="InterPro" id="IPR038601">
    <property type="entry name" value="MttB-like_sf"/>
</dbReference>